<accession>A0ACA9PNT7</accession>
<proteinExistence type="predicted"/>
<gene>
    <name evidence="1" type="ORF">SPELUC_LOCUS11832</name>
</gene>
<evidence type="ECO:0000313" key="2">
    <source>
        <dbReference type="Proteomes" id="UP000789366"/>
    </source>
</evidence>
<comment type="caution">
    <text evidence="1">The sequence shown here is derived from an EMBL/GenBank/DDBJ whole genome shotgun (WGS) entry which is preliminary data.</text>
</comment>
<reference evidence="1" key="1">
    <citation type="submission" date="2021-06" db="EMBL/GenBank/DDBJ databases">
        <authorList>
            <person name="Kallberg Y."/>
            <person name="Tangrot J."/>
            <person name="Rosling A."/>
        </authorList>
    </citation>
    <scope>NUCLEOTIDE SEQUENCE</scope>
    <source>
        <strain evidence="1">28 12/20/2015</strain>
    </source>
</reference>
<keyword evidence="2" id="KW-1185">Reference proteome</keyword>
<organism evidence="1 2">
    <name type="scientific">Cetraspora pellucida</name>
    <dbReference type="NCBI Taxonomy" id="1433469"/>
    <lineage>
        <taxon>Eukaryota</taxon>
        <taxon>Fungi</taxon>
        <taxon>Fungi incertae sedis</taxon>
        <taxon>Mucoromycota</taxon>
        <taxon>Glomeromycotina</taxon>
        <taxon>Glomeromycetes</taxon>
        <taxon>Diversisporales</taxon>
        <taxon>Gigasporaceae</taxon>
        <taxon>Cetraspora</taxon>
    </lineage>
</organism>
<name>A0ACA9PNT7_9GLOM</name>
<sequence>HLSQSSSQYPQSFLSNDMSTLDLQVSSVHSVQQDSLMFNVLTMDTTDDNTFDISLSETNESEDQLNIIPGLVFISWEQLDRHVQTYAKHNSFVAIIVGSESDNITLRRCRYACEHQGISHSKKTFILEQQKESYTK</sequence>
<feature type="non-terminal residue" evidence="1">
    <location>
        <position position="1"/>
    </location>
</feature>
<evidence type="ECO:0000313" key="1">
    <source>
        <dbReference type="EMBL" id="CAG8711286.1"/>
    </source>
</evidence>
<dbReference type="Proteomes" id="UP000789366">
    <property type="component" value="Unassembled WGS sequence"/>
</dbReference>
<dbReference type="EMBL" id="CAJVPW010026101">
    <property type="protein sequence ID" value="CAG8711286.1"/>
    <property type="molecule type" value="Genomic_DNA"/>
</dbReference>
<protein>
    <submittedName>
        <fullName evidence="1">8056_t:CDS:1</fullName>
    </submittedName>
</protein>